<dbReference type="GO" id="GO:0003774">
    <property type="term" value="F:cytoskeletal motor activity"/>
    <property type="evidence" value="ECO:0007669"/>
    <property type="project" value="InterPro"/>
</dbReference>
<protein>
    <recommendedName>
        <fullName evidence="7">Flagellar L-ring protein</fullName>
    </recommendedName>
    <alternativeName>
        <fullName evidence="7">Basal body L-ring protein</fullName>
    </alternativeName>
</protein>
<dbReference type="GO" id="GO:0009427">
    <property type="term" value="C:bacterial-type flagellum basal body, distal rod, L ring"/>
    <property type="evidence" value="ECO:0007669"/>
    <property type="project" value="InterPro"/>
</dbReference>
<dbReference type="GO" id="GO:0071973">
    <property type="term" value="P:bacterial-type flagellum-dependent cell motility"/>
    <property type="evidence" value="ECO:0007669"/>
    <property type="project" value="InterPro"/>
</dbReference>
<sequence>MIKTKIKFVKCYFIIFLLIGILSLTCCNKVQADSIWKKRIATNTNLFNDNRARGIGDIVTVQIDESTQITGTEDSTADSAQKHSVNIDTTEFLTKVLGDTSGYLPNYKSDTSHSFSGKGAYESNRNLHLELTAVVAEVLANGNLIIEGNRDVNINSEKYNIKVSGIIRPIDINLSNVIQSSSIANANIVLEGKGFLTRAGKRGWLNRIYEVVWPF</sequence>
<evidence type="ECO:0000256" key="5">
    <source>
        <dbReference type="ARBA" id="ARBA00023143"/>
    </source>
</evidence>
<accession>A0A1V4AV30</accession>
<dbReference type="GO" id="GO:0009279">
    <property type="term" value="C:cell outer membrane"/>
    <property type="evidence" value="ECO:0007669"/>
    <property type="project" value="UniProtKB-SubCell"/>
</dbReference>
<evidence type="ECO:0000313" key="9">
    <source>
        <dbReference type="Proteomes" id="UP000189681"/>
    </source>
</evidence>
<evidence type="ECO:0000256" key="7">
    <source>
        <dbReference type="HAMAP-Rule" id="MF_00415"/>
    </source>
</evidence>
<dbReference type="HAMAP" id="MF_00415">
    <property type="entry name" value="FlgH"/>
    <property type="match status" value="1"/>
</dbReference>
<reference evidence="8 9" key="1">
    <citation type="journal article" date="2017" name="Water Res.">
        <title>Discovery and metagenomic analysis of an anammox bacterial enrichment related to Candidatus "Brocadia caroliniensis" in a full-scale glycerol-fed nitritation-denitritation separate centrate treatment process.</title>
        <authorList>
            <person name="Park H."/>
            <person name="Brotto A.C."/>
            <person name="van Loosdrecht M.C."/>
            <person name="Chandran K."/>
        </authorList>
    </citation>
    <scope>NUCLEOTIDE SEQUENCE [LARGE SCALE GENOMIC DNA]</scope>
    <source>
        <strain evidence="8">26THWARD</strain>
    </source>
</reference>
<evidence type="ECO:0000256" key="1">
    <source>
        <dbReference type="ARBA" id="ARBA00002591"/>
    </source>
</evidence>
<dbReference type="AlphaFoldDB" id="A0A1V4AV30"/>
<evidence type="ECO:0000256" key="4">
    <source>
        <dbReference type="ARBA" id="ARBA00023136"/>
    </source>
</evidence>
<evidence type="ECO:0000256" key="3">
    <source>
        <dbReference type="ARBA" id="ARBA00022729"/>
    </source>
</evidence>
<dbReference type="EMBL" id="AYTS01000053">
    <property type="protein sequence ID" value="OOP56975.1"/>
    <property type="molecule type" value="Genomic_DNA"/>
</dbReference>
<dbReference type="PANTHER" id="PTHR34933">
    <property type="entry name" value="FLAGELLAR L-RING PROTEIN"/>
    <property type="match status" value="1"/>
</dbReference>
<name>A0A1V4AV30_9BACT</name>
<proteinExistence type="inferred from homology"/>
<evidence type="ECO:0000313" key="8">
    <source>
        <dbReference type="EMBL" id="OOP56975.1"/>
    </source>
</evidence>
<evidence type="ECO:0000256" key="6">
    <source>
        <dbReference type="ARBA" id="ARBA00023237"/>
    </source>
</evidence>
<keyword evidence="4 7" id="KW-0472">Membrane</keyword>
<comment type="caution">
    <text evidence="8">The sequence shown here is derived from an EMBL/GenBank/DDBJ whole genome shotgun (WGS) entry which is preliminary data.</text>
</comment>
<comment type="function">
    <text evidence="1 7">Assembles around the rod to form the L-ring and probably protects the motor/basal body from shearing forces during rotation.</text>
</comment>
<dbReference type="PANTHER" id="PTHR34933:SF1">
    <property type="entry name" value="FLAGELLAR L-RING PROTEIN"/>
    <property type="match status" value="1"/>
</dbReference>
<dbReference type="InterPro" id="IPR000527">
    <property type="entry name" value="Flag_Lring"/>
</dbReference>
<gene>
    <name evidence="7" type="primary">flgH</name>
    <name evidence="8" type="ORF">AYP45_06020</name>
</gene>
<organism evidence="8 9">
    <name type="scientific">Candidatus Brocadia carolinensis</name>
    <dbReference type="NCBI Taxonomy" id="1004156"/>
    <lineage>
        <taxon>Bacteria</taxon>
        <taxon>Pseudomonadati</taxon>
        <taxon>Planctomycetota</taxon>
        <taxon>Candidatus Brocadiia</taxon>
        <taxon>Candidatus Brocadiales</taxon>
        <taxon>Candidatus Brocadiaceae</taxon>
        <taxon>Candidatus Brocadia</taxon>
    </lineage>
</organism>
<dbReference type="Pfam" id="PF02107">
    <property type="entry name" value="FlgH"/>
    <property type="match status" value="1"/>
</dbReference>
<comment type="subcellular location">
    <subcellularLocation>
        <location evidence="7">Cell outer membrane</location>
    </subcellularLocation>
    <subcellularLocation>
        <location evidence="7">Bacterial flagellum basal body</location>
    </subcellularLocation>
</comment>
<dbReference type="PRINTS" id="PR01008">
    <property type="entry name" value="FLGLRINGFLGH"/>
</dbReference>
<keyword evidence="6 7" id="KW-0998">Cell outer membrane</keyword>
<dbReference type="STRING" id="1004156.AYP45_06020"/>
<comment type="similarity">
    <text evidence="2 7">Belongs to the FlgH family.</text>
</comment>
<dbReference type="Proteomes" id="UP000189681">
    <property type="component" value="Unassembled WGS sequence"/>
</dbReference>
<evidence type="ECO:0000256" key="2">
    <source>
        <dbReference type="ARBA" id="ARBA00006929"/>
    </source>
</evidence>
<keyword evidence="5 7" id="KW-0975">Bacterial flagellum</keyword>
<comment type="subunit">
    <text evidence="7">The basal body constitutes a major portion of the flagellar organelle and consists of four rings (L,P,S, and M) mounted on a central rod.</text>
</comment>
<keyword evidence="3" id="KW-0732">Signal</keyword>